<evidence type="ECO:0000256" key="3">
    <source>
        <dbReference type="ARBA" id="ARBA00023239"/>
    </source>
</evidence>
<keyword evidence="3 6" id="KW-0456">Lyase</keyword>
<dbReference type="GO" id="GO:0016829">
    <property type="term" value="F:lyase activity"/>
    <property type="evidence" value="ECO:0007669"/>
    <property type="project" value="UniProtKB-KW"/>
</dbReference>
<dbReference type="InterPro" id="IPR040442">
    <property type="entry name" value="Pyrv_kinase-like_dom_sf"/>
</dbReference>
<protein>
    <submittedName>
        <fullName evidence="6">HpcH/HpaI aldolase/citrate lyase family protein</fullName>
    </submittedName>
</protein>
<dbReference type="RefSeq" id="WP_378196933.1">
    <property type="nucleotide sequence ID" value="NZ_JBHLZP010000031.1"/>
</dbReference>
<organism evidence="6 7">
    <name type="scientific">Actinoallomurus acaciae</name>
    <dbReference type="NCBI Taxonomy" id="502577"/>
    <lineage>
        <taxon>Bacteria</taxon>
        <taxon>Bacillati</taxon>
        <taxon>Actinomycetota</taxon>
        <taxon>Actinomycetes</taxon>
        <taxon>Streptosporangiales</taxon>
        <taxon>Thermomonosporaceae</taxon>
        <taxon>Actinoallomurus</taxon>
    </lineage>
</organism>
<reference evidence="6 7" key="1">
    <citation type="submission" date="2024-09" db="EMBL/GenBank/DDBJ databases">
        <authorList>
            <person name="Sun Q."/>
            <person name="Mori K."/>
        </authorList>
    </citation>
    <scope>NUCLEOTIDE SEQUENCE [LARGE SCALE GENOMIC DNA]</scope>
    <source>
        <strain evidence="6 7">TBRC 0563</strain>
    </source>
</reference>
<dbReference type="PANTHER" id="PTHR30502">
    <property type="entry name" value="2-KETO-3-DEOXY-L-RHAMNONATE ALDOLASE"/>
    <property type="match status" value="1"/>
</dbReference>
<gene>
    <name evidence="6" type="ORF">ACFFNX_06855</name>
</gene>
<dbReference type="Gene3D" id="3.20.20.60">
    <property type="entry name" value="Phosphoenolpyruvate-binding domains"/>
    <property type="match status" value="1"/>
</dbReference>
<proteinExistence type="inferred from homology"/>
<accession>A0ABV5YA59</accession>
<sequence length="286" mass="30584">MNPHRGIASSVRPVGDPDGEGLRRMSTVRDRAGWVGFREKLRSSTECLLGTWVKIPALETIEMLAAVGYDFIVLDEEHSPLTLEAAYRATALSQALGMHVLVRTPDRSGNYVQRVLDSGVDGLLIPQVAGVEEARRVVGDMVFAPQGRRGLGSTSRAGLWGTIPNAEYVRRGSEEIVRGIQLEDAAVLDRLDEIMEIPGLDAVFLGTGDLGLSTGLSPDDPVFQGYIDRFLAAAKAHGLPRGTAVASGPAAREAAERGFTFVMISNDAKMFADGAKAALAGAVRER</sequence>
<dbReference type="EMBL" id="JBHLZP010000031">
    <property type="protein sequence ID" value="MFB9831905.1"/>
    <property type="molecule type" value="Genomic_DNA"/>
</dbReference>
<dbReference type="SUPFAM" id="SSF51621">
    <property type="entry name" value="Phosphoenolpyruvate/pyruvate domain"/>
    <property type="match status" value="1"/>
</dbReference>
<keyword evidence="7" id="KW-1185">Reference proteome</keyword>
<evidence type="ECO:0000259" key="5">
    <source>
        <dbReference type="Pfam" id="PF03328"/>
    </source>
</evidence>
<dbReference type="InterPro" id="IPR015813">
    <property type="entry name" value="Pyrv/PenolPyrv_kinase-like_dom"/>
</dbReference>
<evidence type="ECO:0000256" key="1">
    <source>
        <dbReference type="ARBA" id="ARBA00005568"/>
    </source>
</evidence>
<evidence type="ECO:0000313" key="6">
    <source>
        <dbReference type="EMBL" id="MFB9831905.1"/>
    </source>
</evidence>
<dbReference type="Proteomes" id="UP001589627">
    <property type="component" value="Unassembled WGS sequence"/>
</dbReference>
<evidence type="ECO:0000256" key="4">
    <source>
        <dbReference type="SAM" id="MobiDB-lite"/>
    </source>
</evidence>
<comment type="caution">
    <text evidence="6">The sequence shown here is derived from an EMBL/GenBank/DDBJ whole genome shotgun (WGS) entry which is preliminary data.</text>
</comment>
<name>A0ABV5YA59_9ACTN</name>
<evidence type="ECO:0000256" key="2">
    <source>
        <dbReference type="ARBA" id="ARBA00022723"/>
    </source>
</evidence>
<comment type="similarity">
    <text evidence="1">Belongs to the HpcH/HpaI aldolase family.</text>
</comment>
<feature type="domain" description="HpcH/HpaI aldolase/citrate lyase" evidence="5">
    <location>
        <begin position="51"/>
        <end position="272"/>
    </location>
</feature>
<feature type="region of interest" description="Disordered" evidence="4">
    <location>
        <begin position="1"/>
        <end position="23"/>
    </location>
</feature>
<dbReference type="Pfam" id="PF03328">
    <property type="entry name" value="HpcH_HpaI"/>
    <property type="match status" value="1"/>
</dbReference>
<dbReference type="InterPro" id="IPR005000">
    <property type="entry name" value="Aldolase/citrate-lyase_domain"/>
</dbReference>
<dbReference type="PANTHER" id="PTHR30502:SF0">
    <property type="entry name" value="PHOSPHOENOLPYRUVATE CARBOXYLASE FAMILY PROTEIN"/>
    <property type="match status" value="1"/>
</dbReference>
<keyword evidence="2" id="KW-0479">Metal-binding</keyword>
<evidence type="ECO:0000313" key="7">
    <source>
        <dbReference type="Proteomes" id="UP001589627"/>
    </source>
</evidence>
<dbReference type="InterPro" id="IPR050251">
    <property type="entry name" value="HpcH-HpaI_aldolase"/>
</dbReference>